<evidence type="ECO:0008006" key="8">
    <source>
        <dbReference type="Google" id="ProtNLM"/>
    </source>
</evidence>
<evidence type="ECO:0000256" key="1">
    <source>
        <dbReference type="ARBA" id="ARBA00001924"/>
    </source>
</evidence>
<keyword evidence="3" id="KW-0479">Metal-binding</keyword>
<feature type="domain" description="Moybdenum cofactor oxidoreductase dimerisation" evidence="6">
    <location>
        <begin position="287"/>
        <end position="401"/>
    </location>
</feature>
<sequence>MTNHLPGNDQANRPRSTSRRSLIGRLAAAGFSAPVIASVLRDSAWAQDATPDATPTSEGVLAGLGKDSRLIEQGSTTFETPAELMTEFLTPNDQFFIRSNGPVSIDIPRDEWRLAVTGLVERELDLSFADLEAMEPRTITAFLACSGQSRGRFGNEPAAVEGTKWGNGAIGNAEWTGVSLIDILDEAGVQPGAVEVVSQGGDFPEMQRGLPIEIATDPDVMLVWQMNGEDLPPPNGGPVRLLVPGWGGIASTKWVVGLEVIDRPFAGTYNTESYVIIDEVGAVVRPVREMPVSSVITSPLPDAALPAGPVTIGGFAWSGFGGIERVEVSTDDGATWVEAAIVEEAGPLSWVRFEAPWEAASGTAMLQSRAFDQRGLGQPVETEWNAKGYLQNSIYRVPVTVE</sequence>
<dbReference type="PANTHER" id="PTHR19372:SF7">
    <property type="entry name" value="SULFITE OXIDASE, MITOCHONDRIAL"/>
    <property type="match status" value="1"/>
</dbReference>
<evidence type="ECO:0000259" key="5">
    <source>
        <dbReference type="Pfam" id="PF00174"/>
    </source>
</evidence>
<evidence type="ECO:0000256" key="2">
    <source>
        <dbReference type="ARBA" id="ARBA00022505"/>
    </source>
</evidence>
<dbReference type="InterPro" id="IPR014756">
    <property type="entry name" value="Ig_E-set"/>
</dbReference>
<proteinExistence type="predicted"/>
<evidence type="ECO:0000256" key="3">
    <source>
        <dbReference type="ARBA" id="ARBA00022723"/>
    </source>
</evidence>
<comment type="cofactor">
    <cofactor evidence="1">
        <name>Mo-molybdopterin</name>
        <dbReference type="ChEBI" id="CHEBI:71302"/>
    </cofactor>
</comment>
<dbReference type="GO" id="GO:0008482">
    <property type="term" value="F:sulfite oxidase activity"/>
    <property type="evidence" value="ECO:0007669"/>
    <property type="project" value="TreeGrafter"/>
</dbReference>
<dbReference type="AlphaFoldDB" id="A0A6J4VK22"/>
<feature type="domain" description="Oxidoreductase molybdopterin-binding" evidence="5">
    <location>
        <begin position="103"/>
        <end position="268"/>
    </location>
</feature>
<dbReference type="GO" id="GO:0020037">
    <property type="term" value="F:heme binding"/>
    <property type="evidence" value="ECO:0007669"/>
    <property type="project" value="TreeGrafter"/>
</dbReference>
<dbReference type="InterPro" id="IPR008335">
    <property type="entry name" value="Mopterin_OxRdtase_euk"/>
</dbReference>
<evidence type="ECO:0000313" key="7">
    <source>
        <dbReference type="EMBL" id="CAA9580655.1"/>
    </source>
</evidence>
<dbReference type="CDD" id="cd02110">
    <property type="entry name" value="SO_family_Moco_dimer"/>
    <property type="match status" value="1"/>
</dbReference>
<dbReference type="GO" id="GO:0006790">
    <property type="term" value="P:sulfur compound metabolic process"/>
    <property type="evidence" value="ECO:0007669"/>
    <property type="project" value="TreeGrafter"/>
</dbReference>
<name>A0A6J4VK22_9BACT</name>
<dbReference type="Pfam" id="PF03404">
    <property type="entry name" value="Mo-co_dimer"/>
    <property type="match status" value="1"/>
</dbReference>
<reference evidence="7" key="1">
    <citation type="submission" date="2020-02" db="EMBL/GenBank/DDBJ databases">
        <authorList>
            <person name="Meier V. D."/>
        </authorList>
    </citation>
    <scope>NUCLEOTIDE SEQUENCE</scope>
    <source>
        <strain evidence="7">AVDCRST_MAG59</strain>
    </source>
</reference>
<dbReference type="GO" id="GO:0030151">
    <property type="term" value="F:molybdenum ion binding"/>
    <property type="evidence" value="ECO:0007669"/>
    <property type="project" value="InterPro"/>
</dbReference>
<dbReference type="PRINTS" id="PR00407">
    <property type="entry name" value="EUMOPTERIN"/>
</dbReference>
<dbReference type="GO" id="GO:0043546">
    <property type="term" value="F:molybdopterin cofactor binding"/>
    <property type="evidence" value="ECO:0007669"/>
    <property type="project" value="TreeGrafter"/>
</dbReference>
<dbReference type="Gene3D" id="2.60.40.650">
    <property type="match status" value="1"/>
</dbReference>
<dbReference type="InterPro" id="IPR000572">
    <property type="entry name" value="OxRdtase_Mopterin-bd_dom"/>
</dbReference>
<keyword evidence="2" id="KW-0500">Molybdenum</keyword>
<dbReference type="SUPFAM" id="SSF56524">
    <property type="entry name" value="Oxidoreductase molybdopterin-binding domain"/>
    <property type="match status" value="1"/>
</dbReference>
<protein>
    <recommendedName>
        <fullName evidence="8">Sulfite oxidase</fullName>
    </recommendedName>
</protein>
<dbReference type="SUPFAM" id="SSF81296">
    <property type="entry name" value="E set domains"/>
    <property type="match status" value="1"/>
</dbReference>
<accession>A0A6J4VK22</accession>
<dbReference type="PROSITE" id="PS51318">
    <property type="entry name" value="TAT"/>
    <property type="match status" value="1"/>
</dbReference>
<organism evidence="7">
    <name type="scientific">uncultured Thermomicrobiales bacterium</name>
    <dbReference type="NCBI Taxonomy" id="1645740"/>
    <lineage>
        <taxon>Bacteria</taxon>
        <taxon>Pseudomonadati</taxon>
        <taxon>Thermomicrobiota</taxon>
        <taxon>Thermomicrobia</taxon>
        <taxon>Thermomicrobiales</taxon>
        <taxon>environmental samples</taxon>
    </lineage>
</organism>
<dbReference type="PANTHER" id="PTHR19372">
    <property type="entry name" value="SULFITE REDUCTASE"/>
    <property type="match status" value="1"/>
</dbReference>
<dbReference type="InterPro" id="IPR005066">
    <property type="entry name" value="MoCF_OxRdtse_dimer"/>
</dbReference>
<dbReference type="Pfam" id="PF00174">
    <property type="entry name" value="Oxidored_molyb"/>
    <property type="match status" value="1"/>
</dbReference>
<dbReference type="EMBL" id="CADCWF010000342">
    <property type="protein sequence ID" value="CAA9580655.1"/>
    <property type="molecule type" value="Genomic_DNA"/>
</dbReference>
<gene>
    <name evidence="7" type="ORF">AVDCRST_MAG59-4703</name>
</gene>
<evidence type="ECO:0000256" key="4">
    <source>
        <dbReference type="ARBA" id="ARBA00023002"/>
    </source>
</evidence>
<dbReference type="InterPro" id="IPR036374">
    <property type="entry name" value="OxRdtase_Mopterin-bd_sf"/>
</dbReference>
<evidence type="ECO:0000259" key="6">
    <source>
        <dbReference type="Pfam" id="PF03404"/>
    </source>
</evidence>
<keyword evidence="4" id="KW-0560">Oxidoreductase</keyword>
<dbReference type="InterPro" id="IPR006311">
    <property type="entry name" value="TAT_signal"/>
</dbReference>
<dbReference type="Gene3D" id="3.90.420.10">
    <property type="entry name" value="Oxidoreductase, molybdopterin-binding domain"/>
    <property type="match status" value="1"/>
</dbReference>